<organism evidence="3">
    <name type="scientific">Bacillus velezensis</name>
    <dbReference type="NCBI Taxonomy" id="492670"/>
    <lineage>
        <taxon>Bacteria</taxon>
        <taxon>Bacillati</taxon>
        <taxon>Bacillota</taxon>
        <taxon>Bacilli</taxon>
        <taxon>Bacillales</taxon>
        <taxon>Bacillaceae</taxon>
        <taxon>Bacillus</taxon>
        <taxon>Bacillus amyloliquefaciens group</taxon>
    </lineage>
</organism>
<keyword evidence="1" id="KW-1133">Transmembrane helix</keyword>
<accession>A0A7S9HSZ3</accession>
<dbReference type="EMBL" id="CP064845">
    <property type="protein sequence ID" value="QPG21035.1"/>
    <property type="molecule type" value="Genomic_DNA"/>
</dbReference>
<evidence type="ECO:0000256" key="1">
    <source>
        <dbReference type="SAM" id="Phobius"/>
    </source>
</evidence>
<keyword evidence="1" id="KW-0472">Membrane</keyword>
<sequence length="57" mass="6316">MKTKVFAVVLGAVLMIAGLVLAEVSLYMEYITMVGAMIFSSIFMSEPKRKFRVIKGV</sequence>
<feature type="transmembrane region" description="Helical" evidence="1">
    <location>
        <begin position="27"/>
        <end position="45"/>
    </location>
</feature>
<feature type="transmembrane region" description="Helical" evidence="1">
    <location>
        <begin position="5"/>
        <end position="21"/>
    </location>
</feature>
<proteinExistence type="predicted"/>
<dbReference type="EMBL" id="CP064846">
    <property type="protein sequence ID" value="QPG16351.1"/>
    <property type="molecule type" value="Genomic_DNA"/>
</dbReference>
<name>A0A7S9HSZ3_BACVE</name>
<keyword evidence="1" id="KW-0812">Transmembrane</keyword>
<dbReference type="AlphaFoldDB" id="A0A7S9HSZ3"/>
<evidence type="ECO:0000313" key="2">
    <source>
        <dbReference type="EMBL" id="QPG16351.1"/>
    </source>
</evidence>
<reference evidence="2" key="2">
    <citation type="submission" date="2020-11" db="EMBL/GenBank/DDBJ databases">
        <title>Complete genome of Bacillus siamensis BZR 86.</title>
        <authorList>
            <person name="Asaturova A.M."/>
            <person name="Dubyaga V.M."/>
        </authorList>
    </citation>
    <scope>NUCLEOTIDE SEQUENCE</scope>
    <source>
        <strain evidence="2">BZR 86</strain>
    </source>
</reference>
<dbReference type="RefSeq" id="WP_003156030.1">
    <property type="nucleotide sequence ID" value="NZ_AP028932.1"/>
</dbReference>
<evidence type="ECO:0000313" key="3">
    <source>
        <dbReference type="EMBL" id="QPG21035.1"/>
    </source>
</evidence>
<protein>
    <submittedName>
        <fullName evidence="3">Uncharacterized protein</fullName>
    </submittedName>
</protein>
<gene>
    <name evidence="3" type="ORF">IXY24_15525</name>
    <name evidence="2" type="ORF">IXY25_09640</name>
</gene>
<reference evidence="3" key="1">
    <citation type="submission" date="2020-11" db="EMBL/GenBank/DDBJ databases">
        <title>Complete genome of Bacillus amyloliguefaciens BZR 277.</title>
        <authorList>
            <person name="Asaturova A."/>
            <person name="Dubyaga V.M."/>
        </authorList>
    </citation>
    <scope>NUCLEOTIDE SEQUENCE</scope>
    <source>
        <strain evidence="3">BZR 277</strain>
    </source>
</reference>